<name>A0A926GQ80_9RHOB</name>
<dbReference type="Gene3D" id="3.40.630.30">
    <property type="match status" value="1"/>
</dbReference>
<feature type="domain" description="N-acetyltransferase" evidence="1">
    <location>
        <begin position="10"/>
        <end position="98"/>
    </location>
</feature>
<gene>
    <name evidence="2" type="ORF">H4P12_14845</name>
</gene>
<keyword evidence="3" id="KW-1185">Reference proteome</keyword>
<dbReference type="InterPro" id="IPR016181">
    <property type="entry name" value="Acyl_CoA_acyltransferase"/>
</dbReference>
<accession>A0A926GQ80</accession>
<dbReference type="RefSeq" id="WP_187794435.1">
    <property type="nucleotide sequence ID" value="NZ_JACOQL010000004.1"/>
</dbReference>
<evidence type="ECO:0000259" key="1">
    <source>
        <dbReference type="PROSITE" id="PS51729"/>
    </source>
</evidence>
<dbReference type="Pfam" id="PF14542">
    <property type="entry name" value="Acetyltransf_CG"/>
    <property type="match status" value="1"/>
</dbReference>
<dbReference type="InterPro" id="IPR031165">
    <property type="entry name" value="GNAT_YJDJ"/>
</dbReference>
<organism evidence="2 3">
    <name type="scientific">Paracoccus amoyensis</name>
    <dbReference type="NCBI Taxonomy" id="2760093"/>
    <lineage>
        <taxon>Bacteria</taxon>
        <taxon>Pseudomonadati</taxon>
        <taxon>Pseudomonadota</taxon>
        <taxon>Alphaproteobacteria</taxon>
        <taxon>Rhodobacterales</taxon>
        <taxon>Paracoccaceae</taxon>
        <taxon>Paracoccus</taxon>
    </lineage>
</organism>
<dbReference type="PANTHER" id="PTHR31435">
    <property type="entry name" value="PROTEIN NATD1"/>
    <property type="match status" value="1"/>
</dbReference>
<protein>
    <submittedName>
        <fullName evidence="2">N-acetyltransferase</fullName>
    </submittedName>
</protein>
<evidence type="ECO:0000313" key="2">
    <source>
        <dbReference type="EMBL" id="MBC9247955.1"/>
    </source>
</evidence>
<comment type="caution">
    <text evidence="2">The sequence shown here is derived from an EMBL/GenBank/DDBJ whole genome shotgun (WGS) entry which is preliminary data.</text>
</comment>
<reference evidence="2" key="1">
    <citation type="submission" date="2020-08" db="EMBL/GenBank/DDBJ databases">
        <title>Paracoccus amoyensis sp. nov., isolated from the surface seawater at coast of Xiamen, Fujian.</title>
        <authorList>
            <person name="Lyu L."/>
        </authorList>
    </citation>
    <scope>NUCLEOTIDE SEQUENCE</scope>
    <source>
        <strain evidence="2">11-3</strain>
    </source>
</reference>
<dbReference type="PROSITE" id="PS51729">
    <property type="entry name" value="GNAT_YJDJ"/>
    <property type="match status" value="1"/>
</dbReference>
<dbReference type="Proteomes" id="UP000608594">
    <property type="component" value="Unassembled WGS sequence"/>
</dbReference>
<proteinExistence type="predicted"/>
<dbReference type="PANTHER" id="PTHR31435:SF9">
    <property type="entry name" value="PROTEIN NATD1"/>
    <property type="match status" value="1"/>
</dbReference>
<dbReference type="InterPro" id="IPR045057">
    <property type="entry name" value="Gcn5-rel_NAT"/>
</dbReference>
<sequence length="100" mass="10703">MQEIEVTKEDLGGGQGRYVARIDGNNAEAELVFITRGANLISADHTFAPPVLRGTGAAFALVQAMVDDARKNGFKVIPRCSYVVAQAEKHPDWADAFVAG</sequence>
<dbReference type="EMBL" id="JACOQL010000004">
    <property type="protein sequence ID" value="MBC9247955.1"/>
    <property type="molecule type" value="Genomic_DNA"/>
</dbReference>
<dbReference type="AlphaFoldDB" id="A0A926GQ80"/>
<evidence type="ECO:0000313" key="3">
    <source>
        <dbReference type="Proteomes" id="UP000608594"/>
    </source>
</evidence>
<dbReference type="SUPFAM" id="SSF55729">
    <property type="entry name" value="Acyl-CoA N-acyltransferases (Nat)"/>
    <property type="match status" value="1"/>
</dbReference>